<dbReference type="RefSeq" id="XP_026671092.1">
    <property type="nucleotide sequence ID" value="XM_026815291.1"/>
</dbReference>
<keyword evidence="1" id="KW-1185">Reference proteome</keyword>
<dbReference type="GeneID" id="108626992"/>
<dbReference type="AlphaFoldDB" id="A0AAJ7WCC9"/>
<evidence type="ECO:0000313" key="1">
    <source>
        <dbReference type="Proteomes" id="UP000694925"/>
    </source>
</evidence>
<name>A0AAJ7WCC9_9HYME</name>
<organism evidence="1 2">
    <name type="scientific">Ceratina calcarata</name>
    <dbReference type="NCBI Taxonomy" id="156304"/>
    <lineage>
        <taxon>Eukaryota</taxon>
        <taxon>Metazoa</taxon>
        <taxon>Ecdysozoa</taxon>
        <taxon>Arthropoda</taxon>
        <taxon>Hexapoda</taxon>
        <taxon>Insecta</taxon>
        <taxon>Pterygota</taxon>
        <taxon>Neoptera</taxon>
        <taxon>Endopterygota</taxon>
        <taxon>Hymenoptera</taxon>
        <taxon>Apocrita</taxon>
        <taxon>Aculeata</taxon>
        <taxon>Apoidea</taxon>
        <taxon>Anthophila</taxon>
        <taxon>Apidae</taxon>
        <taxon>Ceratina</taxon>
        <taxon>Zadontomerus</taxon>
    </lineage>
</organism>
<protein>
    <submittedName>
        <fullName evidence="2">Uncharacterized protein LOC108626992 isoform X2</fullName>
    </submittedName>
</protein>
<evidence type="ECO:0000313" key="2">
    <source>
        <dbReference type="RefSeq" id="XP_026671092.1"/>
    </source>
</evidence>
<dbReference type="Proteomes" id="UP000694925">
    <property type="component" value="Unplaced"/>
</dbReference>
<proteinExistence type="predicted"/>
<gene>
    <name evidence="2" type="primary">LOC108626992</name>
</gene>
<reference evidence="2" key="1">
    <citation type="submission" date="2025-08" db="UniProtKB">
        <authorList>
            <consortium name="RefSeq"/>
        </authorList>
    </citation>
    <scope>IDENTIFICATION</scope>
    <source>
        <tissue evidence="2">Whole body</tissue>
    </source>
</reference>
<accession>A0AAJ7WCC9</accession>
<sequence length="296" mass="33317">MPTRTKSNHILLTHAGSVVVAIMSREVAFLFLLISFLFTFSKAGPENCLEFDIGQLEDYLSQLDFENVPTISMMIGGFKCPVTALPFGALKSDWARLLLLQNAQPRQSILSEKLGRLLRILTTAYFQMEERFDVDTSSGPNATARVNRKTNEILTTPIIVRNNSVSTVTLDILSTTFAPSLANTQTANEIEGTTVRSFNQTPTNRIKIKKLPIDRKIPLGNEFLRYIIAPPKLTTFTPVMEKGFIKGRSKKRGSSNTDIQKNFRWFYNFAHENANHPSNNLQEIDIRCAGRKSNDK</sequence>